<dbReference type="AlphaFoldDB" id="A0A075A3A5"/>
<dbReference type="KEGG" id="ovi:T265_03428"/>
<evidence type="ECO:0000313" key="2">
    <source>
        <dbReference type="Proteomes" id="UP000054324"/>
    </source>
</evidence>
<protein>
    <submittedName>
        <fullName evidence="1">Uncharacterized protein</fullName>
    </submittedName>
</protein>
<proteinExistence type="predicted"/>
<dbReference type="Proteomes" id="UP000054324">
    <property type="component" value="Unassembled WGS sequence"/>
</dbReference>
<accession>A0A075A3A5</accession>
<reference evidence="1 2" key="1">
    <citation type="submission" date="2013-11" db="EMBL/GenBank/DDBJ databases">
        <title>Opisthorchis viverrini - life in the bile duct.</title>
        <authorList>
            <person name="Young N.D."/>
            <person name="Nagarajan N."/>
            <person name="Lin S.J."/>
            <person name="Korhonen P.K."/>
            <person name="Jex A.R."/>
            <person name="Hall R.S."/>
            <person name="Safavi-Hemami H."/>
            <person name="Kaewkong W."/>
            <person name="Bertrand D."/>
            <person name="Gao S."/>
            <person name="Seet Q."/>
            <person name="Wongkham S."/>
            <person name="Teh B.T."/>
            <person name="Wongkham C."/>
            <person name="Intapan P.M."/>
            <person name="Maleewong W."/>
            <person name="Yang X."/>
            <person name="Hu M."/>
            <person name="Wang Z."/>
            <person name="Hofmann A."/>
            <person name="Sternberg P.W."/>
            <person name="Tan P."/>
            <person name="Wang J."/>
            <person name="Gasser R.B."/>
        </authorList>
    </citation>
    <scope>NUCLEOTIDE SEQUENCE [LARGE SCALE GENOMIC DNA]</scope>
</reference>
<dbReference type="GeneID" id="20317615"/>
<gene>
    <name evidence="1" type="ORF">T265_03428</name>
</gene>
<sequence>MVKLMITDAHNRLKKYERVYRGKPNELKTSSTDSTMVVGLFAELDSWIANVSSPIEVTSSVRG</sequence>
<dbReference type="CTD" id="20317615"/>
<evidence type="ECO:0000313" key="1">
    <source>
        <dbReference type="EMBL" id="KER30055.1"/>
    </source>
</evidence>
<organism evidence="1 2">
    <name type="scientific">Opisthorchis viverrini</name>
    <name type="common">Southeast Asian liver fluke</name>
    <dbReference type="NCBI Taxonomy" id="6198"/>
    <lineage>
        <taxon>Eukaryota</taxon>
        <taxon>Metazoa</taxon>
        <taxon>Spiralia</taxon>
        <taxon>Lophotrochozoa</taxon>
        <taxon>Platyhelminthes</taxon>
        <taxon>Trematoda</taxon>
        <taxon>Digenea</taxon>
        <taxon>Opisthorchiida</taxon>
        <taxon>Opisthorchiata</taxon>
        <taxon>Opisthorchiidae</taxon>
        <taxon>Opisthorchis</taxon>
    </lineage>
</organism>
<dbReference type="EMBL" id="KL596667">
    <property type="protein sequence ID" value="KER30055.1"/>
    <property type="molecule type" value="Genomic_DNA"/>
</dbReference>
<keyword evidence="2" id="KW-1185">Reference proteome</keyword>
<name>A0A075A3A5_OPIVI</name>
<dbReference type="RefSeq" id="XP_009166176.1">
    <property type="nucleotide sequence ID" value="XM_009167912.1"/>
</dbReference>